<dbReference type="KEGG" id="ble:BleG1_2133"/>
<evidence type="ECO:0000313" key="5">
    <source>
        <dbReference type="Proteomes" id="UP000027142"/>
    </source>
</evidence>
<dbReference type="InterPro" id="IPR001789">
    <property type="entry name" value="Sig_transdc_resp-reg_receiver"/>
</dbReference>
<accession>A0A060LU04</accession>
<dbReference type="Gene3D" id="2.30.30.40">
    <property type="entry name" value="SH3 Domains"/>
    <property type="match status" value="1"/>
</dbReference>
<proteinExistence type="predicted"/>
<feature type="modified residue" description="4-aspartylphosphate" evidence="1">
    <location>
        <position position="222"/>
    </location>
</feature>
<dbReference type="eggNOG" id="COG0835">
    <property type="taxonomic scope" value="Bacteria"/>
</dbReference>
<dbReference type="Proteomes" id="UP000027142">
    <property type="component" value="Chromosome"/>
</dbReference>
<organism evidence="4 5">
    <name type="scientific">Shouchella lehensis G1</name>
    <dbReference type="NCBI Taxonomy" id="1246626"/>
    <lineage>
        <taxon>Bacteria</taxon>
        <taxon>Bacillati</taxon>
        <taxon>Bacillota</taxon>
        <taxon>Bacilli</taxon>
        <taxon>Bacillales</taxon>
        <taxon>Bacillaceae</taxon>
        <taxon>Shouchella</taxon>
    </lineage>
</organism>
<dbReference type="Gene3D" id="2.40.50.180">
    <property type="entry name" value="CheA-289, Domain 4"/>
    <property type="match status" value="1"/>
</dbReference>
<dbReference type="GO" id="GO:0006935">
    <property type="term" value="P:chemotaxis"/>
    <property type="evidence" value="ECO:0007669"/>
    <property type="project" value="InterPro"/>
</dbReference>
<dbReference type="eggNOG" id="COG0784">
    <property type="taxonomic scope" value="Bacteria"/>
</dbReference>
<reference evidence="4 5" key="1">
    <citation type="journal article" date="2014" name="Gene">
        <title>A comparative genomic analysis of the alkalitolerant soil bacterium Bacillus lehensis G1.</title>
        <authorList>
            <person name="Noor Y.M."/>
            <person name="Samsulrizal N.H."/>
            <person name="Jema'on N.A."/>
            <person name="Low K.O."/>
            <person name="Ramli A.N."/>
            <person name="Alias N.I."/>
            <person name="Damis S.I."/>
            <person name="Fuzi S.F."/>
            <person name="Isa M.N."/>
            <person name="Murad A.M."/>
            <person name="Raih M.F."/>
            <person name="Bakar F.D."/>
            <person name="Najimudin N."/>
            <person name="Mahadi N.M."/>
            <person name="Illias R.M."/>
        </authorList>
    </citation>
    <scope>NUCLEOTIDE SEQUENCE [LARGE SCALE GENOMIC DNA]</scope>
    <source>
        <strain evidence="4 5">G1</strain>
    </source>
</reference>
<feature type="domain" description="CheW-like" evidence="3">
    <location>
        <begin position="14"/>
        <end position="151"/>
    </location>
</feature>
<dbReference type="Pfam" id="PF01584">
    <property type="entry name" value="CheW"/>
    <property type="match status" value="1"/>
</dbReference>
<dbReference type="HOGENOM" id="CLU_048995_0_1_9"/>
<dbReference type="STRING" id="1246626.BleG1_2133"/>
<dbReference type="PANTHER" id="PTHR47233:SF3">
    <property type="entry name" value="CHEMOTAXIS PROTEIN CHEV"/>
    <property type="match status" value="1"/>
</dbReference>
<dbReference type="SMART" id="SM00260">
    <property type="entry name" value="CheW"/>
    <property type="match status" value="1"/>
</dbReference>
<dbReference type="Pfam" id="PF00072">
    <property type="entry name" value="Response_reg"/>
    <property type="match status" value="1"/>
</dbReference>
<gene>
    <name evidence="4" type="ORF">BleG1_2133</name>
</gene>
<evidence type="ECO:0000259" key="3">
    <source>
        <dbReference type="PROSITE" id="PS50851"/>
    </source>
</evidence>
<evidence type="ECO:0000259" key="2">
    <source>
        <dbReference type="PROSITE" id="PS50110"/>
    </source>
</evidence>
<dbReference type="Gene3D" id="3.40.50.2300">
    <property type="match status" value="1"/>
</dbReference>
<name>A0A060LU04_9BACI</name>
<dbReference type="GO" id="GO:0000160">
    <property type="term" value="P:phosphorelay signal transduction system"/>
    <property type="evidence" value="ECO:0007669"/>
    <property type="project" value="InterPro"/>
</dbReference>
<dbReference type="SMART" id="SM00448">
    <property type="entry name" value="REC"/>
    <property type="match status" value="1"/>
</dbReference>
<dbReference type="InterPro" id="IPR011006">
    <property type="entry name" value="CheY-like_superfamily"/>
</dbReference>
<dbReference type="OrthoDB" id="9806105at2"/>
<protein>
    <submittedName>
        <fullName evidence="4">Response regulator protein</fullName>
    </submittedName>
</protein>
<dbReference type="PROSITE" id="PS50851">
    <property type="entry name" value="CHEW"/>
    <property type="match status" value="1"/>
</dbReference>
<dbReference type="InterPro" id="IPR002545">
    <property type="entry name" value="CheW-lke_dom"/>
</dbReference>
<dbReference type="PANTHER" id="PTHR47233">
    <property type="entry name" value="CHEMOTAXIS PROTEIN CHEV"/>
    <property type="match status" value="1"/>
</dbReference>
<dbReference type="SUPFAM" id="SSF52172">
    <property type="entry name" value="CheY-like"/>
    <property type="match status" value="1"/>
</dbReference>
<keyword evidence="1" id="KW-0597">Phosphoprotein</keyword>
<dbReference type="SUPFAM" id="SSF50341">
    <property type="entry name" value="CheW-like"/>
    <property type="match status" value="1"/>
</dbReference>
<dbReference type="CDD" id="cd00588">
    <property type="entry name" value="CheW_like"/>
    <property type="match status" value="1"/>
</dbReference>
<dbReference type="PATRIC" id="fig|1246626.3.peg.2132"/>
<evidence type="ECO:0000313" key="4">
    <source>
        <dbReference type="EMBL" id="AIC94711.1"/>
    </source>
</evidence>
<dbReference type="PROSITE" id="PS50110">
    <property type="entry name" value="RESPONSE_REGULATORY"/>
    <property type="match status" value="1"/>
</dbReference>
<dbReference type="EMBL" id="CP003923">
    <property type="protein sequence ID" value="AIC94711.1"/>
    <property type="molecule type" value="Genomic_DNA"/>
</dbReference>
<keyword evidence="5" id="KW-1185">Reference proteome</keyword>
<sequence>MAQPIFTTQENRYDQEILVFLLNNQWYGLNVLKVKEIIRPMTIHMSPNQNTMVEGIIRLRDQAVPVLNTYQLLQIEEESAKYFIIIEHGDKTFALKATDVSKIERIQSKDMHIPDALSQEKDAFVSSVVTFNEEHILYLFDVEQVIHVIHPTHFEEDFIEEYQSERSRFSLVLIEDSPTMQLIISEALRDAGYEQITIFTNGEEAWQYVEEQEETVDLCITDIDVPLLNGFDFTKKVRNVPLALPIISFSSLHAHVMLQKGKQVGINEHVQKPDIKQLLRTLDTYLVHQ</sequence>
<feature type="domain" description="Response regulatory" evidence="2">
    <location>
        <begin position="170"/>
        <end position="287"/>
    </location>
</feature>
<dbReference type="AlphaFoldDB" id="A0A060LU04"/>
<dbReference type="InterPro" id="IPR036061">
    <property type="entry name" value="CheW-like_dom_sf"/>
</dbReference>
<dbReference type="RefSeq" id="WP_038480488.1">
    <property type="nucleotide sequence ID" value="NZ_CP003923.1"/>
</dbReference>
<evidence type="ECO:0000256" key="1">
    <source>
        <dbReference type="PROSITE-ProRule" id="PRU00169"/>
    </source>
</evidence>